<feature type="region of interest" description="Disordered" evidence="1">
    <location>
        <begin position="162"/>
        <end position="185"/>
    </location>
</feature>
<protein>
    <submittedName>
        <fullName evidence="2">Uncharacterized protein</fullName>
    </submittedName>
</protein>
<dbReference type="EMBL" id="QGUI02000099">
    <property type="protein sequence ID" value="MFO7192439.1"/>
    <property type="molecule type" value="Genomic_DNA"/>
</dbReference>
<evidence type="ECO:0000313" key="2">
    <source>
        <dbReference type="EMBL" id="MFO7192439.1"/>
    </source>
</evidence>
<gene>
    <name evidence="2" type="ORF">DIU77_009380</name>
</gene>
<sequence length="198" mass="22027">AQWSGRVMHARAQWAAIANPVDPELPPPFTEEPETGSITRPMASRLAKLLKPFTTNPGRCWFAVWDGGDFRPEWSRGARFTLPLDRELILLTGSLDAVTTSMRDDTHDGHYQSPYAWWPDCRSWCVATDIDLAVTHVGGSRACIDAILADSELEAFRVPSTSPVTYDSDDKNPLPSGDDAVVSAGSSWKDRWRKLRGR</sequence>
<dbReference type="Proteomes" id="UP000249324">
    <property type="component" value="Unassembled WGS sequence"/>
</dbReference>
<reference evidence="2 3" key="1">
    <citation type="journal article" date="2021" name="BMC Genomics">
        <title>Genome-resolved metagenome and metatranscriptome analyses of thermophilic composting reveal key bacterial players and their metabolic interactions.</title>
        <authorList>
            <person name="Braga L.P.P."/>
            <person name="Pereira R.V."/>
            <person name="Martins L.F."/>
            <person name="Moura L.M.S."/>
            <person name="Sanchez F.B."/>
            <person name="Patane J.S.L."/>
            <person name="da Silva A.M."/>
            <person name="Setubal J.C."/>
        </authorList>
    </citation>
    <scope>NUCLEOTIDE SEQUENCE [LARGE SCALE GENOMIC DNA]</scope>
    <source>
        <strain evidence="2">ZC4RG45</strain>
    </source>
</reference>
<feature type="non-terminal residue" evidence="2">
    <location>
        <position position="1"/>
    </location>
</feature>
<accession>A0ABD6FH45</accession>
<evidence type="ECO:0000313" key="3">
    <source>
        <dbReference type="Proteomes" id="UP000249324"/>
    </source>
</evidence>
<dbReference type="AlphaFoldDB" id="A0ABD6FH45"/>
<evidence type="ECO:0000256" key="1">
    <source>
        <dbReference type="SAM" id="MobiDB-lite"/>
    </source>
</evidence>
<organism evidence="2 3">
    <name type="scientific">Thermocrispum agreste</name>
    <dbReference type="NCBI Taxonomy" id="37925"/>
    <lineage>
        <taxon>Bacteria</taxon>
        <taxon>Bacillati</taxon>
        <taxon>Actinomycetota</taxon>
        <taxon>Actinomycetes</taxon>
        <taxon>Pseudonocardiales</taxon>
        <taxon>Pseudonocardiaceae</taxon>
        <taxon>Thermocrispum</taxon>
    </lineage>
</organism>
<comment type="caution">
    <text evidence="2">The sequence shown here is derived from an EMBL/GenBank/DDBJ whole genome shotgun (WGS) entry which is preliminary data.</text>
</comment>
<name>A0ABD6FH45_9PSEU</name>
<proteinExistence type="predicted"/>